<dbReference type="Gene3D" id="1.20.1050.10">
    <property type="match status" value="1"/>
</dbReference>
<name>A0ABT0WY86_9BURK</name>
<feature type="domain" description="GST N-terminal" evidence="1">
    <location>
        <begin position="1"/>
        <end position="78"/>
    </location>
</feature>
<accession>A0ABT0WY86</accession>
<dbReference type="Gene3D" id="3.40.30.10">
    <property type="entry name" value="Glutaredoxin"/>
    <property type="match status" value="1"/>
</dbReference>
<protein>
    <submittedName>
        <fullName evidence="2">Glutathione S-transferase N-terminal domain-containing protein</fullName>
    </submittedName>
</protein>
<comment type="caution">
    <text evidence="2">The sequence shown here is derived from an EMBL/GenBank/DDBJ whole genome shotgun (WGS) entry which is preliminary data.</text>
</comment>
<dbReference type="PANTHER" id="PTHR42673">
    <property type="entry name" value="MALEYLACETOACETATE ISOMERASE"/>
    <property type="match status" value="1"/>
</dbReference>
<dbReference type="CDD" id="cd03205">
    <property type="entry name" value="GST_C_6"/>
    <property type="match status" value="1"/>
</dbReference>
<evidence type="ECO:0000259" key="1">
    <source>
        <dbReference type="PROSITE" id="PS50404"/>
    </source>
</evidence>
<organism evidence="2 3">
    <name type="scientific">Janthinobacterium kumbetense</name>
    <dbReference type="NCBI Taxonomy" id="2950280"/>
    <lineage>
        <taxon>Bacteria</taxon>
        <taxon>Pseudomonadati</taxon>
        <taxon>Pseudomonadota</taxon>
        <taxon>Betaproteobacteria</taxon>
        <taxon>Burkholderiales</taxon>
        <taxon>Oxalobacteraceae</taxon>
        <taxon>Janthinobacterium</taxon>
    </lineage>
</organism>
<dbReference type="EMBL" id="JAMQGR010000015">
    <property type="protein sequence ID" value="MCM2568989.1"/>
    <property type="molecule type" value="Genomic_DNA"/>
</dbReference>
<dbReference type="SUPFAM" id="SSF52833">
    <property type="entry name" value="Thioredoxin-like"/>
    <property type="match status" value="1"/>
</dbReference>
<dbReference type="Proteomes" id="UP001202243">
    <property type="component" value="Unassembled WGS sequence"/>
</dbReference>
<gene>
    <name evidence="2" type="ORF">NCG91_25520</name>
</gene>
<evidence type="ECO:0000313" key="2">
    <source>
        <dbReference type="EMBL" id="MCM2568989.1"/>
    </source>
</evidence>
<dbReference type="RefSeq" id="WP_251351721.1">
    <property type="nucleotide sequence ID" value="NZ_JAMQGR010000015.1"/>
</dbReference>
<dbReference type="PROSITE" id="PS50404">
    <property type="entry name" value="GST_NTER"/>
    <property type="match status" value="1"/>
</dbReference>
<dbReference type="Pfam" id="PF13417">
    <property type="entry name" value="GST_N_3"/>
    <property type="match status" value="1"/>
</dbReference>
<proteinExistence type="predicted"/>
<reference evidence="2 3" key="1">
    <citation type="submission" date="2022-06" db="EMBL/GenBank/DDBJ databases">
        <title>Janthinobacterium kumbetensis sp. nov., isolated from spring water in Turkey.</title>
        <authorList>
            <person name="Inan Bektas K."/>
            <person name="Belduz A.A."/>
            <person name="Canakci S."/>
            <person name="Nalcaoglu A."/>
            <person name="Ceylan E."/>
            <person name="Kati H."/>
        </authorList>
    </citation>
    <scope>NUCLEOTIDE SEQUENCE [LARGE SCALE GENOMIC DNA]</scope>
    <source>
        <strain evidence="2 3">GK</strain>
    </source>
</reference>
<dbReference type="InterPro" id="IPR036249">
    <property type="entry name" value="Thioredoxin-like_sf"/>
</dbReference>
<sequence length="203" mass="22491">MKLIGMLDSPYVRRVAICLQLQGISYEHLPLSVFRNMDAVREINPVIKVPTLVLDDGQVLMDSTLILQYLSLLRPDTVVPALTLTDSVRALRLTGLALAAYEKAVQIVYERKLRPLDKQHAPWLERVSMQLHAAWNALEQECAHLPLPGETGNIDQAGVTIAVGWSFAQLETSDIVKPSDYPAIHAYTRSAETLPAFLATPPV</sequence>
<keyword evidence="3" id="KW-1185">Reference proteome</keyword>
<dbReference type="PANTHER" id="PTHR42673:SF21">
    <property type="entry name" value="GLUTATHIONE S-TRANSFERASE YFCF"/>
    <property type="match status" value="1"/>
</dbReference>
<dbReference type="CDD" id="cd00570">
    <property type="entry name" value="GST_N_family"/>
    <property type="match status" value="1"/>
</dbReference>
<evidence type="ECO:0000313" key="3">
    <source>
        <dbReference type="Proteomes" id="UP001202243"/>
    </source>
</evidence>
<dbReference type="InterPro" id="IPR004045">
    <property type="entry name" value="Glutathione_S-Trfase_N"/>
</dbReference>